<evidence type="ECO:0000256" key="2">
    <source>
        <dbReference type="ARBA" id="ARBA00022737"/>
    </source>
</evidence>
<evidence type="ECO:0000256" key="5">
    <source>
        <dbReference type="ARBA" id="ARBA00023159"/>
    </source>
</evidence>
<dbReference type="EMBL" id="JBBPBK010000001">
    <property type="protein sequence ID" value="KAK9291711.1"/>
    <property type="molecule type" value="Genomic_DNA"/>
</dbReference>
<keyword evidence="3" id="KW-0805">Transcription regulation</keyword>
<evidence type="ECO:0000313" key="11">
    <source>
        <dbReference type="EMBL" id="KAK9291711.1"/>
    </source>
</evidence>
<feature type="compositionally biased region" description="Polar residues" evidence="8">
    <location>
        <begin position="134"/>
        <end position="159"/>
    </location>
</feature>
<dbReference type="AlphaFoldDB" id="A0AAP0S6F3"/>
<evidence type="ECO:0000313" key="12">
    <source>
        <dbReference type="Proteomes" id="UP001415857"/>
    </source>
</evidence>
<evidence type="ECO:0000256" key="6">
    <source>
        <dbReference type="ARBA" id="ARBA00023163"/>
    </source>
</evidence>
<dbReference type="GO" id="GO:0045893">
    <property type="term" value="P:positive regulation of DNA-templated transcription"/>
    <property type="evidence" value="ECO:0007669"/>
    <property type="project" value="UniProtKB-ARBA"/>
</dbReference>
<dbReference type="Gene3D" id="1.10.10.60">
    <property type="entry name" value="Homeodomain-like"/>
    <property type="match status" value="2"/>
</dbReference>
<feature type="region of interest" description="Disordered" evidence="8">
    <location>
        <begin position="134"/>
        <end position="171"/>
    </location>
</feature>
<dbReference type="CDD" id="cd00167">
    <property type="entry name" value="SANT"/>
    <property type="match status" value="2"/>
</dbReference>
<evidence type="ECO:0000256" key="1">
    <source>
        <dbReference type="ARBA" id="ARBA00004123"/>
    </source>
</evidence>
<dbReference type="Proteomes" id="UP001415857">
    <property type="component" value="Unassembled WGS sequence"/>
</dbReference>
<reference evidence="11 12" key="1">
    <citation type="journal article" date="2024" name="Plant J.">
        <title>Genome sequences and population genomics reveal climatic adaptation and genomic divergence between two closely related sweetgum species.</title>
        <authorList>
            <person name="Xu W.Q."/>
            <person name="Ren C.Q."/>
            <person name="Zhang X.Y."/>
            <person name="Comes H.P."/>
            <person name="Liu X.H."/>
            <person name="Li Y.G."/>
            <person name="Kettle C.J."/>
            <person name="Jalonen R."/>
            <person name="Gaisberger H."/>
            <person name="Ma Y.Z."/>
            <person name="Qiu Y.X."/>
        </authorList>
    </citation>
    <scope>NUCLEOTIDE SEQUENCE [LARGE SCALE GENOMIC DNA]</scope>
    <source>
        <strain evidence="11">Hangzhou</strain>
    </source>
</reference>
<dbReference type="FunFam" id="1.10.10.60:FF:000371">
    <property type="entry name" value="MYB transcription factor"/>
    <property type="match status" value="1"/>
</dbReference>
<dbReference type="PANTHER" id="PTHR47997">
    <property type="entry name" value="MYB DOMAIN PROTEIN 55"/>
    <property type="match status" value="1"/>
</dbReference>
<keyword evidence="5" id="KW-0010">Activator</keyword>
<comment type="caution">
    <text evidence="11">The sequence shown here is derived from an EMBL/GenBank/DDBJ whole genome shotgun (WGS) entry which is preliminary data.</text>
</comment>
<feature type="compositionally biased region" description="Basic and acidic residues" evidence="8">
    <location>
        <begin position="1"/>
        <end position="10"/>
    </location>
</feature>
<evidence type="ECO:0000256" key="8">
    <source>
        <dbReference type="SAM" id="MobiDB-lite"/>
    </source>
</evidence>
<keyword evidence="12" id="KW-1185">Reference proteome</keyword>
<evidence type="ECO:0000259" key="9">
    <source>
        <dbReference type="PROSITE" id="PS50090"/>
    </source>
</evidence>
<proteinExistence type="predicted"/>
<protein>
    <submittedName>
        <fullName evidence="11">Uncharacterized protein</fullName>
    </submittedName>
</protein>
<feature type="domain" description="Myb-like" evidence="9">
    <location>
        <begin position="13"/>
        <end position="65"/>
    </location>
</feature>
<comment type="subcellular location">
    <subcellularLocation>
        <location evidence="1">Nucleus</location>
    </subcellularLocation>
</comment>
<dbReference type="FunFam" id="1.10.10.60:FF:000077">
    <property type="entry name" value="MYB transcription factor"/>
    <property type="match status" value="1"/>
</dbReference>
<dbReference type="PANTHER" id="PTHR47997:SF11">
    <property type="entry name" value="TRANSCRIPTION FACTOR LAF1"/>
    <property type="match status" value="1"/>
</dbReference>
<keyword evidence="6" id="KW-0804">Transcription</keyword>
<dbReference type="InterPro" id="IPR051953">
    <property type="entry name" value="Plant_SW-associated_TFs"/>
</dbReference>
<dbReference type="Pfam" id="PF00249">
    <property type="entry name" value="Myb_DNA-binding"/>
    <property type="match status" value="2"/>
</dbReference>
<evidence type="ECO:0000259" key="10">
    <source>
        <dbReference type="PROSITE" id="PS51294"/>
    </source>
</evidence>
<dbReference type="SMART" id="SM00717">
    <property type="entry name" value="SANT"/>
    <property type="match status" value="2"/>
</dbReference>
<keyword evidence="2" id="KW-0677">Repeat</keyword>
<dbReference type="InterPro" id="IPR017930">
    <property type="entry name" value="Myb_dom"/>
</dbReference>
<keyword evidence="4" id="KW-0238">DNA-binding</keyword>
<sequence>MGYKPMEKPAKPKPKHKKGLWSPEEDQKLKNYIIQNGHGCWSSVPINAGLQRNGKSCRLRWINYLRPGLKRGIFTAQEEETVLSLHRVLGNKWSQIAQHLPGRTDNEIKNYWHSYLKKKVVKVEAIEAPTKAQEFNSNPENIDFSPSPQKPNTRMSSFDSFEHMEGSSTDTDQSVPLIFDFPKETHRSSLPKLLFTEWLSIDNVMHGRNFVNSGEPVVVPKDVFGHNSNFQDGFMQGLLMNEGSFGSNFHHGLSDGSVVDDMFSSQFKLEGQISGSGFGDFISGDEICSSFNMNSDVMYL</sequence>
<feature type="domain" description="HTH myb-type" evidence="10">
    <location>
        <begin position="66"/>
        <end position="120"/>
    </location>
</feature>
<dbReference type="PROSITE" id="PS50090">
    <property type="entry name" value="MYB_LIKE"/>
    <property type="match status" value="2"/>
</dbReference>
<dbReference type="InterPro" id="IPR001005">
    <property type="entry name" value="SANT/Myb"/>
</dbReference>
<dbReference type="GO" id="GO:0003677">
    <property type="term" value="F:DNA binding"/>
    <property type="evidence" value="ECO:0007669"/>
    <property type="project" value="UniProtKB-KW"/>
</dbReference>
<keyword evidence="7" id="KW-0539">Nucleus</keyword>
<feature type="domain" description="Myb-like" evidence="9">
    <location>
        <begin position="66"/>
        <end position="116"/>
    </location>
</feature>
<evidence type="ECO:0000256" key="4">
    <source>
        <dbReference type="ARBA" id="ARBA00023125"/>
    </source>
</evidence>
<evidence type="ECO:0000256" key="3">
    <source>
        <dbReference type="ARBA" id="ARBA00023015"/>
    </source>
</evidence>
<dbReference type="GO" id="GO:0005634">
    <property type="term" value="C:nucleus"/>
    <property type="evidence" value="ECO:0007669"/>
    <property type="project" value="UniProtKB-SubCell"/>
</dbReference>
<feature type="region of interest" description="Disordered" evidence="8">
    <location>
        <begin position="1"/>
        <end position="22"/>
    </location>
</feature>
<feature type="domain" description="HTH myb-type" evidence="10">
    <location>
        <begin position="13"/>
        <end position="65"/>
    </location>
</feature>
<dbReference type="PROSITE" id="PS51294">
    <property type="entry name" value="HTH_MYB"/>
    <property type="match status" value="2"/>
</dbReference>
<accession>A0AAP0S6F3</accession>
<name>A0AAP0S6F3_LIQFO</name>
<organism evidence="11 12">
    <name type="scientific">Liquidambar formosana</name>
    <name type="common">Formosan gum</name>
    <dbReference type="NCBI Taxonomy" id="63359"/>
    <lineage>
        <taxon>Eukaryota</taxon>
        <taxon>Viridiplantae</taxon>
        <taxon>Streptophyta</taxon>
        <taxon>Embryophyta</taxon>
        <taxon>Tracheophyta</taxon>
        <taxon>Spermatophyta</taxon>
        <taxon>Magnoliopsida</taxon>
        <taxon>eudicotyledons</taxon>
        <taxon>Gunneridae</taxon>
        <taxon>Pentapetalae</taxon>
        <taxon>Saxifragales</taxon>
        <taxon>Altingiaceae</taxon>
        <taxon>Liquidambar</taxon>
    </lineage>
</organism>
<dbReference type="InterPro" id="IPR009057">
    <property type="entry name" value="Homeodomain-like_sf"/>
</dbReference>
<gene>
    <name evidence="11" type="ORF">L1049_019660</name>
</gene>
<evidence type="ECO:0000256" key="7">
    <source>
        <dbReference type="ARBA" id="ARBA00023242"/>
    </source>
</evidence>
<dbReference type="SUPFAM" id="SSF46689">
    <property type="entry name" value="Homeodomain-like"/>
    <property type="match status" value="1"/>
</dbReference>